<dbReference type="EMBL" id="PDCK01000045">
    <property type="protein sequence ID" value="PRQ18006.1"/>
    <property type="molecule type" value="Genomic_DNA"/>
</dbReference>
<organism evidence="2 3">
    <name type="scientific">Rosa chinensis</name>
    <name type="common">China rose</name>
    <dbReference type="NCBI Taxonomy" id="74649"/>
    <lineage>
        <taxon>Eukaryota</taxon>
        <taxon>Viridiplantae</taxon>
        <taxon>Streptophyta</taxon>
        <taxon>Embryophyta</taxon>
        <taxon>Tracheophyta</taxon>
        <taxon>Spermatophyta</taxon>
        <taxon>Magnoliopsida</taxon>
        <taxon>eudicotyledons</taxon>
        <taxon>Gunneridae</taxon>
        <taxon>Pentapetalae</taxon>
        <taxon>rosids</taxon>
        <taxon>fabids</taxon>
        <taxon>Rosales</taxon>
        <taxon>Rosaceae</taxon>
        <taxon>Rosoideae</taxon>
        <taxon>Rosoideae incertae sedis</taxon>
        <taxon>Rosa</taxon>
    </lineage>
</organism>
<sequence>MSYLDFLRGKERLEAAAIARTAPVGYLVISIYIKEASSSTSDGFKCSQSDEEYKQNI</sequence>
<name>A0A2P6P7U7_ROSCH</name>
<comment type="caution">
    <text evidence="2">The sequence shown here is derived from an EMBL/GenBank/DDBJ whole genome shotgun (WGS) entry which is preliminary data.</text>
</comment>
<proteinExistence type="predicted"/>
<accession>A0A2P6P7U7</accession>
<evidence type="ECO:0000256" key="1">
    <source>
        <dbReference type="SAM" id="MobiDB-lite"/>
    </source>
</evidence>
<evidence type="ECO:0000313" key="2">
    <source>
        <dbReference type="EMBL" id="PRQ18006.1"/>
    </source>
</evidence>
<protein>
    <submittedName>
        <fullName evidence="2">Uncharacterized protein</fullName>
    </submittedName>
</protein>
<feature type="region of interest" description="Disordered" evidence="1">
    <location>
        <begin position="38"/>
        <end position="57"/>
    </location>
</feature>
<dbReference type="Gramene" id="PRQ18006">
    <property type="protein sequence ID" value="PRQ18006"/>
    <property type="gene ID" value="RchiOBHm_Chr7g0201131"/>
</dbReference>
<keyword evidence="3" id="KW-1185">Reference proteome</keyword>
<reference evidence="2 3" key="1">
    <citation type="journal article" date="2018" name="Nat. Genet.">
        <title>The Rosa genome provides new insights in the design of modern roses.</title>
        <authorList>
            <person name="Bendahmane M."/>
        </authorList>
    </citation>
    <scope>NUCLEOTIDE SEQUENCE [LARGE SCALE GENOMIC DNA]</scope>
    <source>
        <strain evidence="3">cv. Old Blush</strain>
    </source>
</reference>
<gene>
    <name evidence="2" type="ORF">RchiOBHm_Chr7g0201131</name>
</gene>
<dbReference type="Proteomes" id="UP000238479">
    <property type="component" value="Chromosome 7"/>
</dbReference>
<evidence type="ECO:0000313" key="3">
    <source>
        <dbReference type="Proteomes" id="UP000238479"/>
    </source>
</evidence>
<dbReference type="AlphaFoldDB" id="A0A2P6P7U7"/>